<dbReference type="Proteomes" id="UP000294937">
    <property type="component" value="Unassembled WGS sequence"/>
</dbReference>
<dbReference type="GO" id="GO:0005829">
    <property type="term" value="C:cytosol"/>
    <property type="evidence" value="ECO:0007669"/>
    <property type="project" value="TreeGrafter"/>
</dbReference>
<evidence type="ECO:0000256" key="8">
    <source>
        <dbReference type="PIRNR" id="PIRNR000077"/>
    </source>
</evidence>
<evidence type="ECO:0000256" key="5">
    <source>
        <dbReference type="ARBA" id="ARBA00023157"/>
    </source>
</evidence>
<dbReference type="GO" id="GO:0045454">
    <property type="term" value="P:cell redox homeostasis"/>
    <property type="evidence" value="ECO:0007669"/>
    <property type="project" value="TreeGrafter"/>
</dbReference>
<dbReference type="RefSeq" id="WP_131924260.1">
    <property type="nucleotide sequence ID" value="NZ_SMAG01000003.1"/>
</dbReference>
<reference evidence="12 13" key="1">
    <citation type="submission" date="2019-03" db="EMBL/GenBank/DDBJ databases">
        <title>Genomic Encyclopedia of Type Strains, Phase IV (KMG-IV): sequencing the most valuable type-strain genomes for metagenomic binning, comparative biology and taxonomic classification.</title>
        <authorList>
            <person name="Goeker M."/>
        </authorList>
    </citation>
    <scope>NUCLEOTIDE SEQUENCE [LARGE SCALE GENOMIC DNA]</scope>
    <source>
        <strain evidence="12 13">DSM 45707</strain>
    </source>
</reference>
<dbReference type="AlphaFoldDB" id="A0A4R3L515"/>
<dbReference type="CDD" id="cd02947">
    <property type="entry name" value="TRX_family"/>
    <property type="match status" value="1"/>
</dbReference>
<evidence type="ECO:0000259" key="11">
    <source>
        <dbReference type="PROSITE" id="PS51352"/>
    </source>
</evidence>
<protein>
    <recommendedName>
        <fullName evidence="2 7">Thioredoxin</fullName>
    </recommendedName>
</protein>
<gene>
    <name evidence="12" type="ORF">EDD58_103304</name>
</gene>
<dbReference type="SUPFAM" id="SSF52833">
    <property type="entry name" value="Thioredoxin-like"/>
    <property type="match status" value="1"/>
</dbReference>
<dbReference type="InterPro" id="IPR013766">
    <property type="entry name" value="Thioredoxin_domain"/>
</dbReference>
<dbReference type="InterPro" id="IPR036249">
    <property type="entry name" value="Thioredoxin-like_sf"/>
</dbReference>
<dbReference type="PRINTS" id="PR00421">
    <property type="entry name" value="THIOREDOXIN"/>
</dbReference>
<keyword evidence="4" id="KW-0249">Electron transport</keyword>
<evidence type="ECO:0000256" key="7">
    <source>
        <dbReference type="NCBIfam" id="TIGR01068"/>
    </source>
</evidence>
<feature type="site" description="Contributes to redox potential value" evidence="9">
    <location>
        <position position="31"/>
    </location>
</feature>
<evidence type="ECO:0000256" key="1">
    <source>
        <dbReference type="ARBA" id="ARBA00008987"/>
    </source>
</evidence>
<feature type="disulfide bond" description="Redox-active" evidence="10">
    <location>
        <begin position="30"/>
        <end position="33"/>
    </location>
</feature>
<evidence type="ECO:0000313" key="12">
    <source>
        <dbReference type="EMBL" id="TCS94881.1"/>
    </source>
</evidence>
<keyword evidence="13" id="KW-1185">Reference proteome</keyword>
<organism evidence="12 13">
    <name type="scientific">Hazenella coriacea</name>
    <dbReference type="NCBI Taxonomy" id="1179467"/>
    <lineage>
        <taxon>Bacteria</taxon>
        <taxon>Bacillati</taxon>
        <taxon>Bacillota</taxon>
        <taxon>Bacilli</taxon>
        <taxon>Bacillales</taxon>
        <taxon>Thermoactinomycetaceae</taxon>
        <taxon>Hazenella</taxon>
    </lineage>
</organism>
<dbReference type="InterPro" id="IPR005746">
    <property type="entry name" value="Thioredoxin"/>
</dbReference>
<feature type="active site" description="Nucleophile" evidence="9">
    <location>
        <position position="33"/>
    </location>
</feature>
<evidence type="ECO:0000256" key="4">
    <source>
        <dbReference type="ARBA" id="ARBA00022982"/>
    </source>
</evidence>
<dbReference type="NCBIfam" id="TIGR01068">
    <property type="entry name" value="thioredoxin"/>
    <property type="match status" value="1"/>
</dbReference>
<comment type="similarity">
    <text evidence="1 8">Belongs to the thioredoxin family.</text>
</comment>
<dbReference type="EMBL" id="SMAG01000003">
    <property type="protein sequence ID" value="TCS94881.1"/>
    <property type="molecule type" value="Genomic_DNA"/>
</dbReference>
<feature type="domain" description="Thioredoxin" evidence="11">
    <location>
        <begin position="1"/>
        <end position="105"/>
    </location>
</feature>
<evidence type="ECO:0000256" key="9">
    <source>
        <dbReference type="PIRSR" id="PIRSR000077-1"/>
    </source>
</evidence>
<keyword evidence="5 10" id="KW-1015">Disulfide bond</keyword>
<dbReference type="GO" id="GO:0015035">
    <property type="term" value="F:protein-disulfide reductase activity"/>
    <property type="evidence" value="ECO:0007669"/>
    <property type="project" value="UniProtKB-UniRule"/>
</dbReference>
<evidence type="ECO:0000256" key="2">
    <source>
        <dbReference type="ARBA" id="ARBA00020570"/>
    </source>
</evidence>
<dbReference type="OrthoDB" id="9790390at2"/>
<dbReference type="Pfam" id="PF00085">
    <property type="entry name" value="Thioredoxin"/>
    <property type="match status" value="1"/>
</dbReference>
<dbReference type="PROSITE" id="PS51352">
    <property type="entry name" value="THIOREDOXIN_2"/>
    <property type="match status" value="1"/>
</dbReference>
<keyword evidence="6 10" id="KW-0676">Redox-active center</keyword>
<dbReference type="PIRSF" id="PIRSF000077">
    <property type="entry name" value="Thioredoxin"/>
    <property type="match status" value="1"/>
</dbReference>
<feature type="site" description="Deprotonates C-terminal active site Cys" evidence="9">
    <location>
        <position position="24"/>
    </location>
</feature>
<evidence type="ECO:0000313" key="13">
    <source>
        <dbReference type="Proteomes" id="UP000294937"/>
    </source>
</evidence>
<accession>A0A4R3L515</accession>
<dbReference type="PANTHER" id="PTHR45663">
    <property type="entry name" value="GEO12009P1"/>
    <property type="match status" value="1"/>
</dbReference>
<feature type="site" description="Contributes to redox potential value" evidence="9">
    <location>
        <position position="32"/>
    </location>
</feature>
<evidence type="ECO:0000256" key="3">
    <source>
        <dbReference type="ARBA" id="ARBA00022448"/>
    </source>
</evidence>
<dbReference type="Gene3D" id="3.40.30.10">
    <property type="entry name" value="Glutaredoxin"/>
    <property type="match status" value="1"/>
</dbReference>
<dbReference type="PANTHER" id="PTHR45663:SF11">
    <property type="entry name" value="GEO12009P1"/>
    <property type="match status" value="1"/>
</dbReference>
<proteinExistence type="inferred from homology"/>
<dbReference type="FunFam" id="3.40.30.10:FF:000001">
    <property type="entry name" value="Thioredoxin"/>
    <property type="match status" value="1"/>
</dbReference>
<feature type="active site" description="Nucleophile" evidence="9">
    <location>
        <position position="30"/>
    </location>
</feature>
<evidence type="ECO:0000256" key="10">
    <source>
        <dbReference type="PIRSR" id="PIRSR000077-4"/>
    </source>
</evidence>
<evidence type="ECO:0000256" key="6">
    <source>
        <dbReference type="ARBA" id="ARBA00023284"/>
    </source>
</evidence>
<sequence length="105" mass="11728">MAIIQLNDQEFQSTIETGKLILVDFTANWCQPCRLLAPILEDLEGQMGEQVMIAKVDVDESPESAQKCGVMSIPTLKLYKDGKEVGTKHGVQKIDALKEWISKYS</sequence>
<comment type="caution">
    <text evidence="12">The sequence shown here is derived from an EMBL/GenBank/DDBJ whole genome shotgun (WGS) entry which is preliminary data.</text>
</comment>
<keyword evidence="3" id="KW-0813">Transport</keyword>
<name>A0A4R3L515_9BACL</name>